<dbReference type="eggNOG" id="arCOG00315">
    <property type="taxonomic scope" value="Archaea"/>
</dbReference>
<dbReference type="GO" id="GO:0016491">
    <property type="term" value="F:oxidoreductase activity"/>
    <property type="evidence" value="ECO:0007669"/>
    <property type="project" value="InterPro"/>
</dbReference>
<organism evidence="2 3">
    <name type="scientific">Natronomonas moolapensis (strain DSM 18674 / CECT 7526 / JCM 14361 / 8.8.11)</name>
    <dbReference type="NCBI Taxonomy" id="268739"/>
    <lineage>
        <taxon>Archaea</taxon>
        <taxon>Methanobacteriati</taxon>
        <taxon>Methanobacteriota</taxon>
        <taxon>Stenosarchaea group</taxon>
        <taxon>Halobacteria</taxon>
        <taxon>Halobacteriales</taxon>
        <taxon>Natronomonadaceae</taxon>
        <taxon>Natronomonas</taxon>
    </lineage>
</organism>
<dbReference type="Gene3D" id="3.40.30.10">
    <property type="entry name" value="Glutaredoxin"/>
    <property type="match status" value="1"/>
</dbReference>
<dbReference type="AlphaFoldDB" id="M1XS07"/>
<name>M1XS07_NATM8</name>
<dbReference type="Pfam" id="PF00578">
    <property type="entry name" value="AhpC-TSA"/>
    <property type="match status" value="1"/>
</dbReference>
<proteinExistence type="predicted"/>
<dbReference type="EMBL" id="HF582854">
    <property type="protein sequence ID" value="CCQ37029.1"/>
    <property type="molecule type" value="Genomic_DNA"/>
</dbReference>
<dbReference type="SUPFAM" id="SSF52833">
    <property type="entry name" value="Thioredoxin-like"/>
    <property type="match status" value="1"/>
</dbReference>
<dbReference type="GeneID" id="14651559"/>
<dbReference type="STRING" id="268739.Nmlp_2879"/>
<dbReference type="GO" id="GO:0016209">
    <property type="term" value="F:antioxidant activity"/>
    <property type="evidence" value="ECO:0007669"/>
    <property type="project" value="InterPro"/>
</dbReference>
<dbReference type="InterPro" id="IPR000866">
    <property type="entry name" value="AhpC/TSA"/>
</dbReference>
<evidence type="ECO:0000259" key="1">
    <source>
        <dbReference type="Pfam" id="PF00578"/>
    </source>
</evidence>
<protein>
    <submittedName>
        <fullName evidence="2">Peroxiredoxin domain protein</fullName>
    </submittedName>
</protein>
<feature type="domain" description="Alkyl hydroperoxide reductase subunit C/ Thiol specific antioxidant" evidence="1">
    <location>
        <begin position="5"/>
        <end position="135"/>
    </location>
</feature>
<dbReference type="KEGG" id="nmo:Nmlp_2879"/>
<keyword evidence="3" id="KW-1185">Reference proteome</keyword>
<evidence type="ECO:0000313" key="2">
    <source>
        <dbReference type="EMBL" id="CCQ37029.1"/>
    </source>
</evidence>
<accession>M1XS07</accession>
<dbReference type="HOGENOM" id="CLU_1665545_0_0_2"/>
<dbReference type="RefSeq" id="WP_015409793.1">
    <property type="nucleotide sequence ID" value="NC_020388.1"/>
</dbReference>
<reference evidence="2 3" key="1">
    <citation type="journal article" date="2013" name="Genome Announc.">
        <title>Genome of the haloarchaeon Natronomonas moolapensis, a neutrophilic member of a previously haloalkaliphilic genus.</title>
        <authorList>
            <person name="Dyall-Smith M.L."/>
            <person name="Pfeiffer F."/>
            <person name="Oberwinkler T."/>
            <person name="Klee K."/>
            <person name="Rampp M."/>
            <person name="Palm P."/>
            <person name="Gross K."/>
            <person name="Schuster S.C."/>
            <person name="Oesterhelt D."/>
        </authorList>
    </citation>
    <scope>NUCLEOTIDE SEQUENCE [LARGE SCALE GENOMIC DNA]</scope>
    <source>
        <strain evidence="3">DSM 18674 / JCM 14361 / 8.8.11</strain>
    </source>
</reference>
<evidence type="ECO:0000313" key="3">
    <source>
        <dbReference type="Proteomes" id="UP000011867"/>
    </source>
</evidence>
<dbReference type="Proteomes" id="UP000011867">
    <property type="component" value="Chromosome"/>
</dbReference>
<gene>
    <name evidence="2" type="ordered locus">Nmlp_2879</name>
</gene>
<dbReference type="OrthoDB" id="165617at2157"/>
<sequence length="158" mass="17398">MVPAVGETPPAFEALLCDGETFRPTALSDALGDRGTVLIFDGFAFSAIAQNWWTRYDTLGWGTFEGVQVYGIVRDGPYSINEFLRGLESPFSMFSDSDGNVADSYDLSVERDGMAGIETSRRAVFVLDDAGLVRHAWDTEEWIYPVPTEEIEAAIAEL</sequence>
<dbReference type="InterPro" id="IPR036249">
    <property type="entry name" value="Thioredoxin-like_sf"/>
</dbReference>